<sequence>MHPYLDHDLYDVAVLTIFKTYSSFSYKPQHSQWTILASFFLSRQDDLQSDVDDSKIKIIGLATGTKCLPATRLSSRGEVLHDCHAEVLARRATLKWFLEEIMRIRASENGTVSSQWIVEGTDGKYTLRVGVQLNLYVSTLPCGDASMRYLAGLQDEGMATLKNFDIFPNLDPTATSRGRDNYSRLGALRTKPGRADSPPTLCMSCSDKIARWNALGIQGALSSRFLSPLYIGTMIIGEVPPDMEGVVREDCERAFWKRLDDLADHFSVHHPTLHFTNLPFVHSRSALGSSTSCNESLCWTADSRSFEVIINGLKRGVSPKDRYREKSRPRLSKIALFNLYKDVLHSFGDSLSSSTSATQTYLQVKLASKDYQTAKNRLIGKDGPFSGWVPTGIQWQIFNINGDNLSASPTQFMDTETAGSISS</sequence>
<reference evidence="2" key="1">
    <citation type="submission" date="2020-11" db="EMBL/GenBank/DDBJ databases">
        <authorList>
            <consortium name="DOE Joint Genome Institute"/>
            <person name="Ahrendt S."/>
            <person name="Riley R."/>
            <person name="Andreopoulos W."/>
            <person name="LaButti K."/>
            <person name="Pangilinan J."/>
            <person name="Ruiz-duenas F.J."/>
            <person name="Barrasa J.M."/>
            <person name="Sanchez-Garcia M."/>
            <person name="Camarero S."/>
            <person name="Miyauchi S."/>
            <person name="Serrano A."/>
            <person name="Linde D."/>
            <person name="Babiker R."/>
            <person name="Drula E."/>
            <person name="Ayuso-Fernandez I."/>
            <person name="Pacheco R."/>
            <person name="Padilla G."/>
            <person name="Ferreira P."/>
            <person name="Barriuso J."/>
            <person name="Kellner H."/>
            <person name="Castanera R."/>
            <person name="Alfaro M."/>
            <person name="Ramirez L."/>
            <person name="Pisabarro A.G."/>
            <person name="Kuo A."/>
            <person name="Tritt A."/>
            <person name="Lipzen A."/>
            <person name="He G."/>
            <person name="Yan M."/>
            <person name="Ng V."/>
            <person name="Cullen D."/>
            <person name="Martin F."/>
            <person name="Rosso M.-N."/>
            <person name="Henrissat B."/>
            <person name="Hibbett D."/>
            <person name="Martinez A.T."/>
            <person name="Grigoriev I.V."/>
        </authorList>
    </citation>
    <scope>NUCLEOTIDE SEQUENCE</scope>
    <source>
        <strain evidence="2">AH 44721</strain>
    </source>
</reference>
<dbReference type="GO" id="GO:0005730">
    <property type="term" value="C:nucleolus"/>
    <property type="evidence" value="ECO:0007669"/>
    <property type="project" value="TreeGrafter"/>
</dbReference>
<dbReference type="OrthoDB" id="10268011at2759"/>
<dbReference type="PANTHER" id="PTHR10910:SF62">
    <property type="entry name" value="AT07585P-RELATED"/>
    <property type="match status" value="1"/>
</dbReference>
<evidence type="ECO:0000259" key="1">
    <source>
        <dbReference type="PROSITE" id="PS50141"/>
    </source>
</evidence>
<accession>A0A9P5TVY4</accession>
<evidence type="ECO:0000313" key="2">
    <source>
        <dbReference type="EMBL" id="KAF8914132.1"/>
    </source>
</evidence>
<evidence type="ECO:0000313" key="3">
    <source>
        <dbReference type="Proteomes" id="UP000724874"/>
    </source>
</evidence>
<dbReference type="SMART" id="SM00552">
    <property type="entry name" value="ADEAMc"/>
    <property type="match status" value="1"/>
</dbReference>
<protein>
    <recommendedName>
        <fullName evidence="1">A to I editase domain-containing protein</fullName>
    </recommendedName>
</protein>
<dbReference type="PANTHER" id="PTHR10910">
    <property type="entry name" value="EUKARYOTE SPECIFIC DSRNA BINDING PROTEIN"/>
    <property type="match status" value="1"/>
</dbReference>
<organism evidence="2 3">
    <name type="scientific">Gymnopilus junonius</name>
    <name type="common">Spectacular rustgill mushroom</name>
    <name type="synonym">Gymnopilus spectabilis subsp. junonius</name>
    <dbReference type="NCBI Taxonomy" id="109634"/>
    <lineage>
        <taxon>Eukaryota</taxon>
        <taxon>Fungi</taxon>
        <taxon>Dikarya</taxon>
        <taxon>Basidiomycota</taxon>
        <taxon>Agaricomycotina</taxon>
        <taxon>Agaricomycetes</taxon>
        <taxon>Agaricomycetidae</taxon>
        <taxon>Agaricales</taxon>
        <taxon>Agaricineae</taxon>
        <taxon>Hymenogastraceae</taxon>
        <taxon>Gymnopilus</taxon>
    </lineage>
</organism>
<proteinExistence type="predicted"/>
<gene>
    <name evidence="2" type="ORF">CPB84DRAFT_1721009</name>
</gene>
<keyword evidence="3" id="KW-1185">Reference proteome</keyword>
<dbReference type="PROSITE" id="PS50141">
    <property type="entry name" value="A_DEAMIN_EDITASE"/>
    <property type="match status" value="1"/>
</dbReference>
<dbReference type="GO" id="GO:0008251">
    <property type="term" value="F:tRNA-specific adenosine deaminase activity"/>
    <property type="evidence" value="ECO:0007669"/>
    <property type="project" value="TreeGrafter"/>
</dbReference>
<dbReference type="AlphaFoldDB" id="A0A9P5TVY4"/>
<dbReference type="GO" id="GO:0006382">
    <property type="term" value="P:adenosine to inosine editing"/>
    <property type="evidence" value="ECO:0007669"/>
    <property type="project" value="TreeGrafter"/>
</dbReference>
<dbReference type="Pfam" id="PF02137">
    <property type="entry name" value="A_deamin"/>
    <property type="match status" value="1"/>
</dbReference>
<name>A0A9P5TVY4_GYMJU</name>
<dbReference type="GO" id="GO:0005737">
    <property type="term" value="C:cytoplasm"/>
    <property type="evidence" value="ECO:0007669"/>
    <property type="project" value="TreeGrafter"/>
</dbReference>
<dbReference type="GO" id="GO:0006396">
    <property type="term" value="P:RNA processing"/>
    <property type="evidence" value="ECO:0007669"/>
    <property type="project" value="InterPro"/>
</dbReference>
<dbReference type="EMBL" id="JADNYJ010000001">
    <property type="protein sequence ID" value="KAF8914132.1"/>
    <property type="molecule type" value="Genomic_DNA"/>
</dbReference>
<dbReference type="GO" id="GO:0003725">
    <property type="term" value="F:double-stranded RNA binding"/>
    <property type="evidence" value="ECO:0007669"/>
    <property type="project" value="TreeGrafter"/>
</dbReference>
<feature type="domain" description="A to I editase" evidence="1">
    <location>
        <begin position="60"/>
        <end position="378"/>
    </location>
</feature>
<comment type="caution">
    <text evidence="2">The sequence shown here is derived from an EMBL/GenBank/DDBJ whole genome shotgun (WGS) entry which is preliminary data.</text>
</comment>
<dbReference type="InterPro" id="IPR002466">
    <property type="entry name" value="A_deamin"/>
</dbReference>
<dbReference type="Proteomes" id="UP000724874">
    <property type="component" value="Unassembled WGS sequence"/>
</dbReference>
<dbReference type="GO" id="GO:0003726">
    <property type="term" value="F:double-stranded RNA adenosine deaminase activity"/>
    <property type="evidence" value="ECO:0007669"/>
    <property type="project" value="TreeGrafter"/>
</dbReference>